<evidence type="ECO:0000313" key="17">
    <source>
        <dbReference type="Proteomes" id="UP000602381"/>
    </source>
</evidence>
<protein>
    <recommendedName>
        <fullName evidence="4">Flagellar biosynthetic protein FliP</fullName>
    </recommendedName>
</protein>
<evidence type="ECO:0000313" key="16">
    <source>
        <dbReference type="EMBL" id="GGO15445.1"/>
    </source>
</evidence>
<gene>
    <name evidence="16" type="primary">fliP</name>
    <name evidence="16" type="ORF">GCM10007972_23540</name>
</gene>
<dbReference type="PRINTS" id="PR00951">
    <property type="entry name" value="FLGBIOSNFLIP"/>
</dbReference>
<comment type="similarity">
    <text evidence="3">Belongs to the FliP/MopC/SpaP family.</text>
</comment>
<dbReference type="PROSITE" id="PS01061">
    <property type="entry name" value="FLIP_2"/>
    <property type="match status" value="1"/>
</dbReference>
<evidence type="ECO:0000256" key="15">
    <source>
        <dbReference type="SAM" id="Phobius"/>
    </source>
</evidence>
<dbReference type="Pfam" id="PF00813">
    <property type="entry name" value="FliP"/>
    <property type="match status" value="2"/>
</dbReference>
<dbReference type="EMBL" id="BMOV01000009">
    <property type="protein sequence ID" value="GGO15445.1"/>
    <property type="molecule type" value="Genomic_DNA"/>
</dbReference>
<comment type="subcellular location">
    <subcellularLocation>
        <location evidence="1">Bacterial flagellum basal body</location>
    </subcellularLocation>
    <subcellularLocation>
        <location evidence="2">Cell membrane</location>
        <topology evidence="2">Multi-pass membrane protein</topology>
    </subcellularLocation>
</comment>
<proteinExistence type="inferred from homology"/>
<keyword evidence="11 15" id="KW-0472">Membrane</keyword>
<comment type="caution">
    <text evidence="16">The sequence shown here is derived from an EMBL/GenBank/DDBJ whole genome shotgun (WGS) entry which is preliminary data.</text>
</comment>
<dbReference type="InterPro" id="IPR005837">
    <property type="entry name" value="FliP"/>
</dbReference>
<sequence length="310" mass="33236">MDMRFSKPLAVFAKCLLLWITVLGVLLVAGEAHAQSLNLDFGTSSEGTLAARLFQMILLITVLSLAPGILIMVTSFVRIVVVLSILRSALGLQQAPPNIVMISLALFLTGFVMAPSFETAWREGVRPMMNEDISQEQGVANVVAPFKRFMLMQVGSGELAFFDALAARSFGEAEDMVPSAGQSAPSPTGPPLAAETEQQAPNSGAELLAMIERAASMEGGNAESGDQAQPSLRILLPAFLISELRRAFEIGFLIFMPFLIIDLVVAALLMSMGMMMLPPAIVSLPFKVIFFVLINGWQLLAGSLVLSFAT</sequence>
<evidence type="ECO:0000256" key="7">
    <source>
        <dbReference type="ARBA" id="ARBA00022692"/>
    </source>
</evidence>
<evidence type="ECO:0000256" key="12">
    <source>
        <dbReference type="ARBA" id="ARBA00023143"/>
    </source>
</evidence>
<feature type="region of interest" description="Disordered" evidence="14">
    <location>
        <begin position="176"/>
        <end position="198"/>
    </location>
</feature>
<evidence type="ECO:0000256" key="9">
    <source>
        <dbReference type="ARBA" id="ARBA00022927"/>
    </source>
</evidence>
<feature type="transmembrane region" description="Helical" evidence="15">
    <location>
        <begin position="288"/>
        <end position="309"/>
    </location>
</feature>
<feature type="transmembrane region" description="Helical" evidence="15">
    <location>
        <begin position="98"/>
        <end position="117"/>
    </location>
</feature>
<keyword evidence="16" id="KW-0282">Flagellum</keyword>
<evidence type="ECO:0000256" key="14">
    <source>
        <dbReference type="SAM" id="MobiDB-lite"/>
    </source>
</evidence>
<keyword evidence="6" id="KW-1003">Cell membrane</keyword>
<evidence type="ECO:0000256" key="10">
    <source>
        <dbReference type="ARBA" id="ARBA00022989"/>
    </source>
</evidence>
<evidence type="ECO:0000256" key="11">
    <source>
        <dbReference type="ARBA" id="ARBA00023136"/>
    </source>
</evidence>
<keyword evidence="16" id="KW-0966">Cell projection</keyword>
<feature type="transmembrane region" description="Helical" evidence="15">
    <location>
        <begin position="58"/>
        <end position="86"/>
    </location>
</feature>
<dbReference type="PANTHER" id="PTHR30587">
    <property type="entry name" value="FLAGELLAR BIOSYNTHETIC PROTEIN FLIP"/>
    <property type="match status" value="1"/>
</dbReference>
<reference evidence="17" key="1">
    <citation type="journal article" date="2019" name="Int. J. Syst. Evol. Microbiol.">
        <title>The Global Catalogue of Microorganisms (GCM) 10K type strain sequencing project: providing services to taxonomists for standard genome sequencing and annotation.</title>
        <authorList>
            <consortium name="The Broad Institute Genomics Platform"/>
            <consortium name="The Broad Institute Genome Sequencing Center for Infectious Disease"/>
            <person name="Wu L."/>
            <person name="Ma J."/>
        </authorList>
    </citation>
    <scope>NUCLEOTIDE SEQUENCE [LARGE SCALE GENOMIC DNA]</scope>
    <source>
        <strain evidence="17">JCM 17843</strain>
    </source>
</reference>
<dbReference type="PROSITE" id="PS01060">
    <property type="entry name" value="FLIP_1"/>
    <property type="match status" value="1"/>
</dbReference>
<keyword evidence="7 15" id="KW-0812">Transmembrane</keyword>
<dbReference type="PRINTS" id="PR01302">
    <property type="entry name" value="TYPE3IMPPROT"/>
</dbReference>
<accession>A0ABQ2LFE6</accession>
<evidence type="ECO:0000256" key="13">
    <source>
        <dbReference type="ARBA" id="ARBA00023225"/>
    </source>
</evidence>
<evidence type="ECO:0000256" key="3">
    <source>
        <dbReference type="ARBA" id="ARBA00006257"/>
    </source>
</evidence>
<keyword evidence="5" id="KW-0813">Transport</keyword>
<name>A0ABQ2LFE6_9PROT</name>
<evidence type="ECO:0000256" key="2">
    <source>
        <dbReference type="ARBA" id="ARBA00004651"/>
    </source>
</evidence>
<evidence type="ECO:0000256" key="1">
    <source>
        <dbReference type="ARBA" id="ARBA00004117"/>
    </source>
</evidence>
<evidence type="ECO:0000256" key="6">
    <source>
        <dbReference type="ARBA" id="ARBA00022475"/>
    </source>
</evidence>
<evidence type="ECO:0000256" key="4">
    <source>
        <dbReference type="ARBA" id="ARBA00021714"/>
    </source>
</evidence>
<keyword evidence="12" id="KW-0975">Bacterial flagellum</keyword>
<keyword evidence="13" id="KW-1006">Bacterial flagellum protein export</keyword>
<organism evidence="16 17">
    <name type="scientific">Iodidimonas muriae</name>
    <dbReference type="NCBI Taxonomy" id="261467"/>
    <lineage>
        <taxon>Bacteria</taxon>
        <taxon>Pseudomonadati</taxon>
        <taxon>Pseudomonadota</taxon>
        <taxon>Alphaproteobacteria</taxon>
        <taxon>Iodidimonadales</taxon>
        <taxon>Iodidimonadaceae</taxon>
        <taxon>Iodidimonas</taxon>
    </lineage>
</organism>
<dbReference type="PANTHER" id="PTHR30587:SF0">
    <property type="entry name" value="FLAGELLAR BIOSYNTHETIC PROTEIN FLIP"/>
    <property type="match status" value="1"/>
</dbReference>
<keyword evidence="8" id="KW-1005">Bacterial flagellum biogenesis</keyword>
<dbReference type="Proteomes" id="UP000602381">
    <property type="component" value="Unassembled WGS sequence"/>
</dbReference>
<feature type="transmembrane region" description="Helical" evidence="15">
    <location>
        <begin position="250"/>
        <end position="276"/>
    </location>
</feature>
<keyword evidence="10 15" id="KW-1133">Transmembrane helix</keyword>
<evidence type="ECO:0000256" key="8">
    <source>
        <dbReference type="ARBA" id="ARBA00022795"/>
    </source>
</evidence>
<keyword evidence="17" id="KW-1185">Reference proteome</keyword>
<keyword evidence="16" id="KW-0969">Cilium</keyword>
<keyword evidence="9" id="KW-0653">Protein transport</keyword>
<evidence type="ECO:0000256" key="5">
    <source>
        <dbReference type="ARBA" id="ARBA00022448"/>
    </source>
</evidence>
<dbReference type="InterPro" id="IPR005838">
    <property type="entry name" value="T3SS_IM_P"/>
</dbReference>